<gene>
    <name evidence="6" type="ORF">D1970_19835</name>
</gene>
<dbReference type="RefSeq" id="WP_119114610.1">
    <property type="nucleotide sequence ID" value="NZ_JABUHL010000006.1"/>
</dbReference>
<dbReference type="Proteomes" id="UP000265816">
    <property type="component" value="Unassembled WGS sequence"/>
</dbReference>
<keyword evidence="1 5" id="KW-0328">Glycosyltransferase</keyword>
<evidence type="ECO:0000256" key="4">
    <source>
        <dbReference type="ARBA" id="ARBA00023316"/>
    </source>
</evidence>
<evidence type="ECO:0000256" key="5">
    <source>
        <dbReference type="HAMAP-Rule" id="MF_02070"/>
    </source>
</evidence>
<dbReference type="EMBL" id="QWVT01000041">
    <property type="protein sequence ID" value="RID82152.1"/>
    <property type="molecule type" value="Genomic_DNA"/>
</dbReference>
<dbReference type="PANTHER" id="PTHR34136:SF1">
    <property type="entry name" value="UDP-N-ACETYL-D-MANNOSAMINURONIC ACID TRANSFERASE"/>
    <property type="match status" value="1"/>
</dbReference>
<dbReference type="GO" id="GO:0071555">
    <property type="term" value="P:cell wall organization"/>
    <property type="evidence" value="ECO:0007669"/>
    <property type="project" value="UniProtKB-KW"/>
</dbReference>
<evidence type="ECO:0000256" key="1">
    <source>
        <dbReference type="ARBA" id="ARBA00022676"/>
    </source>
</evidence>
<dbReference type="CDD" id="cd06533">
    <property type="entry name" value="Glyco_transf_WecG_TagA"/>
    <property type="match status" value="1"/>
</dbReference>
<dbReference type="HAMAP" id="MF_02070">
    <property type="entry name" value="TagA_TarA"/>
    <property type="match status" value="1"/>
</dbReference>
<comment type="pathway">
    <text evidence="5">Cell wall biogenesis; teichoic acid biosynthesis.</text>
</comment>
<dbReference type="AlphaFoldDB" id="A0A398AWX8"/>
<keyword evidence="4 5" id="KW-0961">Cell wall biogenesis/degradation</keyword>
<dbReference type="PANTHER" id="PTHR34136">
    <property type="match status" value="1"/>
</dbReference>
<sequence>MTRKKINVLGMEFDYYNAYDLMKALRGKINRGKKTFLVTANPEIVMYARKDEEYREILKDADYVIADGTGVILGSKMLGTPLPERVAGYDLMCSLLEAGSREGWSAYFLGAKKEVVEKAVDTVHVKYKGLKVAGYHDGYFKNSDAIVAEIKAAKPDLIFVAVGFPRQEKWIYEHMGEFEKGLFIGVGGSFDVLAGTVKRAPELWQRVHAEWLYRLLQEPKRWKRMLVLPQFVVEVAKARVLRKK</sequence>
<keyword evidence="2 5" id="KW-0808">Transferase</keyword>
<dbReference type="InterPro" id="IPR034714">
    <property type="entry name" value="TagA_TarA"/>
</dbReference>
<evidence type="ECO:0000313" key="6">
    <source>
        <dbReference type="EMBL" id="RID82152.1"/>
    </source>
</evidence>
<name>A0A398AWX8_9BACI</name>
<dbReference type="UniPathway" id="UPA00632"/>
<comment type="catalytic activity">
    <reaction evidence="5">
        <text>UDP-N-acetyl-alpha-D-mannosamine + N-acetyl-alpha-D-glucosaminyl-di-trans,octa-cis-undecaprenyl diphosphate = N-acetyl-beta-D-mannosaminyl-(1-&gt;4)-N-acetyl-alpha-D-glucosaminyl di-trans,octa-cis-undecaprenyl diphosphate + UDP + H(+)</text>
        <dbReference type="Rhea" id="RHEA:16053"/>
        <dbReference type="ChEBI" id="CHEBI:15378"/>
        <dbReference type="ChEBI" id="CHEBI:58223"/>
        <dbReference type="ChEBI" id="CHEBI:62959"/>
        <dbReference type="ChEBI" id="CHEBI:68623"/>
        <dbReference type="ChEBI" id="CHEBI:132210"/>
        <dbReference type="EC" id="2.4.1.187"/>
    </reaction>
</comment>
<comment type="similarity">
    <text evidence="5">Belongs to the glycosyltransferase 26 family. TagA/TarA subfamily.</text>
</comment>
<evidence type="ECO:0000256" key="3">
    <source>
        <dbReference type="ARBA" id="ARBA00022944"/>
    </source>
</evidence>
<dbReference type="Pfam" id="PF03808">
    <property type="entry name" value="Glyco_tran_WecG"/>
    <property type="match status" value="1"/>
</dbReference>
<protein>
    <recommendedName>
        <fullName evidence="5">N-acetylglucosaminyldiphosphoundecaprenol N-acetyl-beta-D-mannosaminyltransferase</fullName>
        <ecNumber evidence="5">2.4.1.187</ecNumber>
    </recommendedName>
    <alternativeName>
        <fullName evidence="5">N-acetylmannosaminyltransferase</fullName>
    </alternativeName>
    <alternativeName>
        <fullName evidence="5">UDP-N-acetylmannosamine transferase</fullName>
    </alternativeName>
    <alternativeName>
        <fullName evidence="5">UDP-N-acetylmannosamine:N-acetylglucosaminyl pyrophosphorylundecaprenol N-acetylmannosaminyltransferase</fullName>
    </alternativeName>
</protein>
<dbReference type="OrthoDB" id="9771846at2"/>
<evidence type="ECO:0000313" key="7">
    <source>
        <dbReference type="Proteomes" id="UP000265816"/>
    </source>
</evidence>
<keyword evidence="7" id="KW-1185">Reference proteome</keyword>
<comment type="function">
    <text evidence="5">Catalyzes the conversion of GlcNAc-PP-undecaprenol into ManNAc-GlcNAc-PP-undecaprenol, the first committed lipid intermediate in the de novo synthesis of teichoic acid.</text>
</comment>
<dbReference type="NCBIfam" id="TIGR00696">
    <property type="entry name" value="wecG_tagA_cpsF"/>
    <property type="match status" value="1"/>
</dbReference>
<proteinExistence type="inferred from homology"/>
<dbReference type="InterPro" id="IPR004629">
    <property type="entry name" value="WecG_TagA_CpsF"/>
</dbReference>
<keyword evidence="3 5" id="KW-0777">Teichoic acid biosynthesis</keyword>
<comment type="caution">
    <text evidence="6">The sequence shown here is derived from an EMBL/GenBank/DDBJ whole genome shotgun (WGS) entry which is preliminary data.</text>
</comment>
<organism evidence="6 7">
    <name type="scientific">Mesobacillus zeae</name>
    <dbReference type="NCBI Taxonomy" id="1917180"/>
    <lineage>
        <taxon>Bacteria</taxon>
        <taxon>Bacillati</taxon>
        <taxon>Bacillota</taxon>
        <taxon>Bacilli</taxon>
        <taxon>Bacillales</taxon>
        <taxon>Bacillaceae</taxon>
        <taxon>Mesobacillus</taxon>
    </lineage>
</organism>
<accession>A0A398AWX8</accession>
<dbReference type="GO" id="GO:0047244">
    <property type="term" value="F:N-acetylglucosaminyldiphosphoundecaprenol N-acetyl-beta-D-mannosaminyltransferase activity"/>
    <property type="evidence" value="ECO:0007669"/>
    <property type="project" value="UniProtKB-UniRule"/>
</dbReference>
<reference evidence="6 7" key="1">
    <citation type="submission" date="2018-08" db="EMBL/GenBank/DDBJ databases">
        <title>Bacillus jemisoniae sp. nov., Bacillus chryseoplanitiae sp. nov., Bacillus resnikiae sp. nov., and Bacillus frankliniae sp. nov., isolated from Viking spacecraft and associated surfaces.</title>
        <authorList>
            <person name="Seuylemezian A."/>
            <person name="Vaishampayan P."/>
        </authorList>
    </citation>
    <scope>NUCLEOTIDE SEQUENCE [LARGE SCALE GENOMIC DNA]</scope>
    <source>
        <strain evidence="6 7">JJ-247</strain>
    </source>
</reference>
<dbReference type="EC" id="2.4.1.187" evidence="5"/>
<dbReference type="GO" id="GO:0019350">
    <property type="term" value="P:teichoic acid biosynthetic process"/>
    <property type="evidence" value="ECO:0007669"/>
    <property type="project" value="UniProtKB-UniRule"/>
</dbReference>
<evidence type="ECO:0000256" key="2">
    <source>
        <dbReference type="ARBA" id="ARBA00022679"/>
    </source>
</evidence>